<sequence>MNPKFRNLFIIGGTLALLGLIIQVVVTFPDVDAKNILLNALPALFLYFLAYKTYHERKDSELM</sequence>
<feature type="transmembrane region" description="Helical" evidence="1">
    <location>
        <begin position="35"/>
        <end position="54"/>
    </location>
</feature>
<dbReference type="RefSeq" id="WP_259089163.1">
    <property type="nucleotide sequence ID" value="NZ_BAAAZC010000009.1"/>
</dbReference>
<evidence type="ECO:0000313" key="2">
    <source>
        <dbReference type="EMBL" id="GAA3967980.1"/>
    </source>
</evidence>
<dbReference type="Proteomes" id="UP001500742">
    <property type="component" value="Unassembled WGS sequence"/>
</dbReference>
<protein>
    <submittedName>
        <fullName evidence="2">Uncharacterized protein</fullName>
    </submittedName>
</protein>
<comment type="caution">
    <text evidence="2">The sequence shown here is derived from an EMBL/GenBank/DDBJ whole genome shotgun (WGS) entry which is preliminary data.</text>
</comment>
<name>A0ABP7PPI2_9SPHI</name>
<feature type="transmembrane region" description="Helical" evidence="1">
    <location>
        <begin position="7"/>
        <end position="29"/>
    </location>
</feature>
<keyword evidence="3" id="KW-1185">Reference proteome</keyword>
<gene>
    <name evidence="2" type="ORF">GCM10022210_16000</name>
</gene>
<keyword evidence="1" id="KW-0812">Transmembrane</keyword>
<organism evidence="2 3">
    <name type="scientific">Mucilaginibacter dorajii</name>
    <dbReference type="NCBI Taxonomy" id="692994"/>
    <lineage>
        <taxon>Bacteria</taxon>
        <taxon>Pseudomonadati</taxon>
        <taxon>Bacteroidota</taxon>
        <taxon>Sphingobacteriia</taxon>
        <taxon>Sphingobacteriales</taxon>
        <taxon>Sphingobacteriaceae</taxon>
        <taxon>Mucilaginibacter</taxon>
    </lineage>
</organism>
<keyword evidence="1" id="KW-0472">Membrane</keyword>
<keyword evidence="1" id="KW-1133">Transmembrane helix</keyword>
<reference evidence="3" key="1">
    <citation type="journal article" date="2019" name="Int. J. Syst. Evol. Microbiol.">
        <title>The Global Catalogue of Microorganisms (GCM) 10K type strain sequencing project: providing services to taxonomists for standard genome sequencing and annotation.</title>
        <authorList>
            <consortium name="The Broad Institute Genomics Platform"/>
            <consortium name="The Broad Institute Genome Sequencing Center for Infectious Disease"/>
            <person name="Wu L."/>
            <person name="Ma J."/>
        </authorList>
    </citation>
    <scope>NUCLEOTIDE SEQUENCE [LARGE SCALE GENOMIC DNA]</scope>
    <source>
        <strain evidence="3">JCM 16601</strain>
    </source>
</reference>
<evidence type="ECO:0000313" key="3">
    <source>
        <dbReference type="Proteomes" id="UP001500742"/>
    </source>
</evidence>
<proteinExistence type="predicted"/>
<dbReference type="EMBL" id="BAAAZC010000009">
    <property type="protein sequence ID" value="GAA3967980.1"/>
    <property type="molecule type" value="Genomic_DNA"/>
</dbReference>
<evidence type="ECO:0000256" key="1">
    <source>
        <dbReference type="SAM" id="Phobius"/>
    </source>
</evidence>
<accession>A0ABP7PPI2</accession>